<evidence type="ECO:0000313" key="2">
    <source>
        <dbReference type="EMBL" id="MBP1859296.1"/>
    </source>
</evidence>
<dbReference type="RefSeq" id="WP_209853260.1">
    <property type="nucleotide sequence ID" value="NZ_JAGGJV010000004.1"/>
</dbReference>
<comment type="caution">
    <text evidence="2">The sequence shown here is derived from an EMBL/GenBank/DDBJ whole genome shotgun (WGS) entry which is preliminary data.</text>
</comment>
<organism evidence="2 3">
    <name type="scientific">Rhizobium herbae</name>
    <dbReference type="NCBI Taxonomy" id="508661"/>
    <lineage>
        <taxon>Bacteria</taxon>
        <taxon>Pseudomonadati</taxon>
        <taxon>Pseudomonadota</taxon>
        <taxon>Alphaproteobacteria</taxon>
        <taxon>Hyphomicrobiales</taxon>
        <taxon>Rhizobiaceae</taxon>
        <taxon>Rhizobium/Agrobacterium group</taxon>
        <taxon>Rhizobium</taxon>
    </lineage>
</organism>
<feature type="domain" description="Carrier" evidence="1">
    <location>
        <begin position="1"/>
        <end position="82"/>
    </location>
</feature>
<accession>A0ABS4ENB0</accession>
<dbReference type="PROSITE" id="PS50075">
    <property type="entry name" value="CARRIER"/>
    <property type="match status" value="1"/>
</dbReference>
<sequence>MTQTIKDSIKAFIIENFLFGDTSYDLQDDASLIENEVIDSTGVLELVAFIEDQFGFVMADADIVPANLDSVARITAFVAKHAEAPALNKMSA</sequence>
<dbReference type="InterPro" id="IPR036736">
    <property type="entry name" value="ACP-like_sf"/>
</dbReference>
<proteinExistence type="predicted"/>
<dbReference type="InterPro" id="IPR009081">
    <property type="entry name" value="PP-bd_ACP"/>
</dbReference>
<name>A0ABS4ENB0_9HYPH</name>
<dbReference type="EMBL" id="JAGGJV010000004">
    <property type="protein sequence ID" value="MBP1859296.1"/>
    <property type="molecule type" value="Genomic_DNA"/>
</dbReference>
<keyword evidence="3" id="KW-1185">Reference proteome</keyword>
<evidence type="ECO:0000259" key="1">
    <source>
        <dbReference type="PROSITE" id="PS50075"/>
    </source>
</evidence>
<gene>
    <name evidence="2" type="ORF">J2Z75_002808</name>
</gene>
<dbReference type="Proteomes" id="UP000823786">
    <property type="component" value="Unassembled WGS sequence"/>
</dbReference>
<reference evidence="2 3" key="1">
    <citation type="submission" date="2021-03" db="EMBL/GenBank/DDBJ databases">
        <title>Genomic Encyclopedia of Type Strains, Phase IV (KMG-IV): sequencing the most valuable type-strain genomes for metagenomic binning, comparative biology and taxonomic classification.</title>
        <authorList>
            <person name="Goeker M."/>
        </authorList>
    </citation>
    <scope>NUCLEOTIDE SEQUENCE [LARGE SCALE GENOMIC DNA]</scope>
    <source>
        <strain evidence="2 3">DSM 26427</strain>
    </source>
</reference>
<dbReference type="SUPFAM" id="SSF47336">
    <property type="entry name" value="ACP-like"/>
    <property type="match status" value="1"/>
</dbReference>
<evidence type="ECO:0000313" key="3">
    <source>
        <dbReference type="Proteomes" id="UP000823786"/>
    </source>
</evidence>
<protein>
    <submittedName>
        <fullName evidence="2">Acyl carrier protein</fullName>
    </submittedName>
</protein>
<dbReference type="Gene3D" id="1.10.1200.10">
    <property type="entry name" value="ACP-like"/>
    <property type="match status" value="1"/>
</dbReference>